<name>A0AC35TR04_9BILA</name>
<dbReference type="WBParaSite" id="RSKR_0000296400.1">
    <property type="protein sequence ID" value="RSKR_0000296400.1"/>
    <property type="gene ID" value="RSKR_0000296400"/>
</dbReference>
<evidence type="ECO:0000313" key="2">
    <source>
        <dbReference type="WBParaSite" id="RSKR_0000296400.1"/>
    </source>
</evidence>
<reference evidence="2" key="1">
    <citation type="submission" date="2016-11" db="UniProtKB">
        <authorList>
            <consortium name="WormBaseParasite"/>
        </authorList>
    </citation>
    <scope>IDENTIFICATION</scope>
    <source>
        <strain evidence="2">KR3021</strain>
    </source>
</reference>
<proteinExistence type="predicted"/>
<evidence type="ECO:0000313" key="1">
    <source>
        <dbReference type="Proteomes" id="UP000095286"/>
    </source>
</evidence>
<organism evidence="1 2">
    <name type="scientific">Rhabditophanes sp. KR3021</name>
    <dbReference type="NCBI Taxonomy" id="114890"/>
    <lineage>
        <taxon>Eukaryota</taxon>
        <taxon>Metazoa</taxon>
        <taxon>Ecdysozoa</taxon>
        <taxon>Nematoda</taxon>
        <taxon>Chromadorea</taxon>
        <taxon>Rhabditida</taxon>
        <taxon>Tylenchina</taxon>
        <taxon>Panagrolaimomorpha</taxon>
        <taxon>Strongyloidoidea</taxon>
        <taxon>Alloionematidae</taxon>
        <taxon>Rhabditophanes</taxon>
    </lineage>
</organism>
<protein>
    <submittedName>
        <fullName evidence="2">Conjugal transfer protein</fullName>
    </submittedName>
</protein>
<sequence>MGNKPAIKVAGVGPAYAQKLGNAGMPNASQLFGKYLCEGQNKGQFAQNLKTDYKMDSRNASRAAETMNDYAKHHF</sequence>
<accession>A0AC35TR04</accession>
<dbReference type="Proteomes" id="UP000095286">
    <property type="component" value="Unplaced"/>
</dbReference>